<dbReference type="OrthoDB" id="9978460at2759"/>
<dbReference type="InterPro" id="IPR000608">
    <property type="entry name" value="UBC"/>
</dbReference>
<organism evidence="6 7">
    <name type="scientific">Hypsibius exemplaris</name>
    <name type="common">Freshwater tardigrade</name>
    <dbReference type="NCBI Taxonomy" id="2072580"/>
    <lineage>
        <taxon>Eukaryota</taxon>
        <taxon>Metazoa</taxon>
        <taxon>Ecdysozoa</taxon>
        <taxon>Tardigrada</taxon>
        <taxon>Eutardigrada</taxon>
        <taxon>Parachela</taxon>
        <taxon>Hypsibioidea</taxon>
        <taxon>Hypsibiidae</taxon>
        <taxon>Hypsibius</taxon>
    </lineage>
</organism>
<evidence type="ECO:0000256" key="1">
    <source>
        <dbReference type="ARBA" id="ARBA00000485"/>
    </source>
</evidence>
<evidence type="ECO:0000259" key="5">
    <source>
        <dbReference type="PROSITE" id="PS50127"/>
    </source>
</evidence>
<dbReference type="Pfam" id="PF00179">
    <property type="entry name" value="UQ_con"/>
    <property type="match status" value="1"/>
</dbReference>
<dbReference type="SUPFAM" id="SSF54495">
    <property type="entry name" value="UBC-like"/>
    <property type="match status" value="1"/>
</dbReference>
<dbReference type="FunFam" id="3.10.110.10:FF:000011">
    <property type="entry name" value="Ubiquitin-conjugating enzyme E2 L3"/>
    <property type="match status" value="1"/>
</dbReference>
<evidence type="ECO:0000313" key="6">
    <source>
        <dbReference type="EMBL" id="OQV22636.1"/>
    </source>
</evidence>
<keyword evidence="4" id="KW-0833">Ubl conjugation pathway</keyword>
<dbReference type="Gene3D" id="3.10.110.10">
    <property type="entry name" value="Ubiquitin Conjugating Enzyme"/>
    <property type="match status" value="1"/>
</dbReference>
<dbReference type="EMBL" id="MTYJ01000016">
    <property type="protein sequence ID" value="OQV22636.1"/>
    <property type="molecule type" value="Genomic_DNA"/>
</dbReference>
<sequence>MAATRRLTKELQDLKAQNFKGFRDIKADEQNLLEWQVLLMPEHPPYNKGAFLVDIVFPAEYPFKPPNIKLRTKIYHPNIHEQGYVKIPIVYAGNWMPATKAEQIIQSLLEYISEPKPNNPFRYDLALEFTKDKEKFMKNAEEFTIKHAEKRPE</sequence>
<dbReference type="CDD" id="cd23801">
    <property type="entry name" value="UBCc_UBE2L3"/>
    <property type="match status" value="1"/>
</dbReference>
<dbReference type="SMART" id="SM00212">
    <property type="entry name" value="UBCc"/>
    <property type="match status" value="1"/>
</dbReference>
<dbReference type="GO" id="GO:0061631">
    <property type="term" value="F:ubiquitin conjugating enzyme activity"/>
    <property type="evidence" value="ECO:0007669"/>
    <property type="project" value="UniProtKB-EC"/>
</dbReference>
<keyword evidence="3" id="KW-0808">Transferase</keyword>
<protein>
    <recommendedName>
        <fullName evidence="2">E2 ubiquitin-conjugating enzyme</fullName>
        <ecNumber evidence="2">2.3.2.23</ecNumber>
    </recommendedName>
</protein>
<dbReference type="Proteomes" id="UP000192578">
    <property type="component" value="Unassembled WGS sequence"/>
</dbReference>
<dbReference type="AlphaFoldDB" id="A0A1W0X539"/>
<feature type="domain" description="UBC core" evidence="5">
    <location>
        <begin position="2"/>
        <end position="149"/>
    </location>
</feature>
<dbReference type="InterPro" id="IPR050113">
    <property type="entry name" value="Ub_conjugating_enzyme"/>
</dbReference>
<gene>
    <name evidence="6" type="ORF">BV898_03461</name>
</gene>
<accession>A0A1W0X539</accession>
<proteinExistence type="predicted"/>
<evidence type="ECO:0000256" key="4">
    <source>
        <dbReference type="ARBA" id="ARBA00022786"/>
    </source>
</evidence>
<dbReference type="PANTHER" id="PTHR24067">
    <property type="entry name" value="UBIQUITIN-CONJUGATING ENZYME E2"/>
    <property type="match status" value="1"/>
</dbReference>
<dbReference type="PROSITE" id="PS50127">
    <property type="entry name" value="UBC_2"/>
    <property type="match status" value="1"/>
</dbReference>
<comment type="caution">
    <text evidence="6">The sequence shown here is derived from an EMBL/GenBank/DDBJ whole genome shotgun (WGS) entry which is preliminary data.</text>
</comment>
<dbReference type="InterPro" id="IPR016135">
    <property type="entry name" value="UBQ-conjugating_enzyme/RWD"/>
</dbReference>
<comment type="catalytic activity">
    <reaction evidence="1">
        <text>S-ubiquitinyl-[E1 ubiquitin-activating enzyme]-L-cysteine + [E2 ubiquitin-conjugating enzyme]-L-cysteine = [E1 ubiquitin-activating enzyme]-L-cysteine + S-ubiquitinyl-[E2 ubiquitin-conjugating enzyme]-L-cysteine.</text>
        <dbReference type="EC" id="2.3.2.23"/>
    </reaction>
</comment>
<name>A0A1W0X539_HYPEX</name>
<evidence type="ECO:0000313" key="7">
    <source>
        <dbReference type="Proteomes" id="UP000192578"/>
    </source>
</evidence>
<keyword evidence="7" id="KW-1185">Reference proteome</keyword>
<evidence type="ECO:0000256" key="2">
    <source>
        <dbReference type="ARBA" id="ARBA00012486"/>
    </source>
</evidence>
<dbReference type="EC" id="2.3.2.23" evidence="2"/>
<evidence type="ECO:0000256" key="3">
    <source>
        <dbReference type="ARBA" id="ARBA00022679"/>
    </source>
</evidence>
<reference evidence="7" key="1">
    <citation type="submission" date="2017-01" db="EMBL/GenBank/DDBJ databases">
        <title>Comparative genomics of anhydrobiosis in the tardigrade Hypsibius dujardini.</title>
        <authorList>
            <person name="Yoshida Y."/>
            <person name="Koutsovoulos G."/>
            <person name="Laetsch D."/>
            <person name="Stevens L."/>
            <person name="Kumar S."/>
            <person name="Horikawa D."/>
            <person name="Ishino K."/>
            <person name="Komine S."/>
            <person name="Tomita M."/>
            <person name="Blaxter M."/>
            <person name="Arakawa K."/>
        </authorList>
    </citation>
    <scope>NUCLEOTIDE SEQUENCE [LARGE SCALE GENOMIC DNA]</scope>
    <source>
        <strain evidence="7">Z151</strain>
    </source>
</reference>